<keyword evidence="3" id="KW-1185">Reference proteome</keyword>
<accession>A0AAI9XEA1</accession>
<evidence type="ECO:0000256" key="1">
    <source>
        <dbReference type="SAM" id="MobiDB-lite"/>
    </source>
</evidence>
<evidence type="ECO:0000313" key="2">
    <source>
        <dbReference type="EMBL" id="KAK1446610.1"/>
    </source>
</evidence>
<name>A0AAI9XEA1_9PEZI</name>
<comment type="caution">
    <text evidence="2">The sequence shown here is derived from an EMBL/GenBank/DDBJ whole genome shotgun (WGS) entry which is preliminary data.</text>
</comment>
<sequence>MRNDSLDRLLTRSEAEESSSLPLPTPRRRTLSADRLVLTTPLQLQASSWPEIFLVRQEFSKHWENLPLLRARSDLDLGDLKEIRLEAIDNLVEGATPGRLLDRDDSIPKTKTALLIDGNIINEKPQLRTFGGGLSASELMKELMKNRYKEGSDHGEESSPWKEDYIPDAERRLIWTGILLAEDWFEIQGDDPTPDAVERYDDDLRDGMMFDPLARGQADATTTPWYPRSYFLNILKVRLLQVHDEWFVVLLRLEENIKEASKKHKHILGRMQASARDLQTDPRRQNLLQDLEDFEDAVTDAEGFLRECEQMLEETQKSLESFMATDVHYFLGNTSEPSEAHFCFANLTQMRKTSNGLHRLHRKARAQQTECKSILKAGKAMSKKVRG</sequence>
<protein>
    <submittedName>
        <fullName evidence="2">Uncharacterized protein</fullName>
    </submittedName>
</protein>
<dbReference type="Proteomes" id="UP001239213">
    <property type="component" value="Unassembled WGS sequence"/>
</dbReference>
<organism evidence="2 3">
    <name type="scientific">Colletotrichum cuscutae</name>
    <dbReference type="NCBI Taxonomy" id="1209917"/>
    <lineage>
        <taxon>Eukaryota</taxon>
        <taxon>Fungi</taxon>
        <taxon>Dikarya</taxon>
        <taxon>Ascomycota</taxon>
        <taxon>Pezizomycotina</taxon>
        <taxon>Sordariomycetes</taxon>
        <taxon>Hypocreomycetidae</taxon>
        <taxon>Glomerellales</taxon>
        <taxon>Glomerellaceae</taxon>
        <taxon>Colletotrichum</taxon>
        <taxon>Colletotrichum acutatum species complex</taxon>
    </lineage>
</organism>
<reference evidence="2" key="1">
    <citation type="submission" date="2016-11" db="EMBL/GenBank/DDBJ databases">
        <title>The genome sequence of Colletotrichum cuscutae.</title>
        <authorList>
            <person name="Baroncelli R."/>
        </authorList>
    </citation>
    <scope>NUCLEOTIDE SEQUENCE</scope>
    <source>
        <strain evidence="2">IMI 304802</strain>
    </source>
</reference>
<dbReference type="AlphaFoldDB" id="A0AAI9XEA1"/>
<gene>
    <name evidence="2" type="ORF">CCUS01_12243</name>
</gene>
<proteinExistence type="predicted"/>
<dbReference type="EMBL" id="MPDP01000317">
    <property type="protein sequence ID" value="KAK1446610.1"/>
    <property type="molecule type" value="Genomic_DNA"/>
</dbReference>
<evidence type="ECO:0000313" key="3">
    <source>
        <dbReference type="Proteomes" id="UP001239213"/>
    </source>
</evidence>
<feature type="compositionally biased region" description="Basic and acidic residues" evidence="1">
    <location>
        <begin position="1"/>
        <end position="15"/>
    </location>
</feature>
<feature type="region of interest" description="Disordered" evidence="1">
    <location>
        <begin position="1"/>
        <end position="27"/>
    </location>
</feature>